<dbReference type="VEuPathDB" id="FungiDB:SJAG_01983"/>
<dbReference type="GO" id="GO:0042937">
    <property type="term" value="F:tripeptide transmembrane transporter activity"/>
    <property type="evidence" value="ECO:0000318"/>
    <property type="project" value="GO_Central"/>
</dbReference>
<dbReference type="InterPro" id="IPR036259">
    <property type="entry name" value="MFS_trans_sf"/>
</dbReference>
<gene>
    <name evidence="10" type="primary">ptr2</name>
    <name evidence="9" type="ORF">SJAG_01983</name>
</gene>
<dbReference type="GO" id="GO:0005886">
    <property type="term" value="C:plasma membrane"/>
    <property type="evidence" value="ECO:0000318"/>
    <property type="project" value="GO_Central"/>
</dbReference>
<evidence type="ECO:0000256" key="7">
    <source>
        <dbReference type="RuleBase" id="RU003755"/>
    </source>
</evidence>
<proteinExistence type="inferred from homology"/>
<dbReference type="PROSITE" id="PS01022">
    <property type="entry name" value="PTR2_1"/>
    <property type="match status" value="1"/>
</dbReference>
<feature type="transmembrane region" description="Helical" evidence="8">
    <location>
        <begin position="255"/>
        <end position="273"/>
    </location>
</feature>
<evidence type="ECO:0000256" key="4">
    <source>
        <dbReference type="ARBA" id="ARBA00022692"/>
    </source>
</evidence>
<dbReference type="EMBL" id="KE651168">
    <property type="protein sequence ID" value="EEB06914.1"/>
    <property type="molecule type" value="Genomic_DNA"/>
</dbReference>
<dbReference type="Proteomes" id="UP000001744">
    <property type="component" value="Unassembled WGS sequence"/>
</dbReference>
<dbReference type="GO" id="GO:0000324">
    <property type="term" value="C:fungal-type vacuole"/>
    <property type="evidence" value="ECO:0000318"/>
    <property type="project" value="GO_Central"/>
</dbReference>
<dbReference type="InterPro" id="IPR018456">
    <property type="entry name" value="PTR2_symporter_CS"/>
</dbReference>
<evidence type="ECO:0000313" key="10">
    <source>
        <dbReference type="JaponicusDB" id="SJAG_01983"/>
    </source>
</evidence>
<evidence type="ECO:0000256" key="6">
    <source>
        <dbReference type="ARBA" id="ARBA00023136"/>
    </source>
</evidence>
<feature type="transmembrane region" description="Helical" evidence="8">
    <location>
        <begin position="481"/>
        <end position="505"/>
    </location>
</feature>
<reference evidence="9 11" key="1">
    <citation type="journal article" date="2011" name="Science">
        <title>Comparative functional genomics of the fission yeasts.</title>
        <authorList>
            <person name="Rhind N."/>
            <person name="Chen Z."/>
            <person name="Yassour M."/>
            <person name="Thompson D.A."/>
            <person name="Haas B.J."/>
            <person name="Habib N."/>
            <person name="Wapinski I."/>
            <person name="Roy S."/>
            <person name="Lin M.F."/>
            <person name="Heiman D.I."/>
            <person name="Young S.K."/>
            <person name="Furuya K."/>
            <person name="Guo Y."/>
            <person name="Pidoux A."/>
            <person name="Chen H.M."/>
            <person name="Robbertse B."/>
            <person name="Goldberg J.M."/>
            <person name="Aoki K."/>
            <person name="Bayne E.H."/>
            <person name="Berlin A.M."/>
            <person name="Desjardins C.A."/>
            <person name="Dobbs E."/>
            <person name="Dukaj L."/>
            <person name="Fan L."/>
            <person name="FitzGerald M.G."/>
            <person name="French C."/>
            <person name="Gujja S."/>
            <person name="Hansen K."/>
            <person name="Keifenheim D."/>
            <person name="Levin J.Z."/>
            <person name="Mosher R.A."/>
            <person name="Mueller C.A."/>
            <person name="Pfiffner J."/>
            <person name="Priest M."/>
            <person name="Russ C."/>
            <person name="Smialowska A."/>
            <person name="Swoboda P."/>
            <person name="Sykes S.M."/>
            <person name="Vaughn M."/>
            <person name="Vengrova S."/>
            <person name="Yoder R."/>
            <person name="Zeng Q."/>
            <person name="Allshire R."/>
            <person name="Baulcombe D."/>
            <person name="Birren B.W."/>
            <person name="Brown W."/>
            <person name="Ekwall K."/>
            <person name="Kellis M."/>
            <person name="Leatherwood J."/>
            <person name="Levin H."/>
            <person name="Margalit H."/>
            <person name="Martienssen R."/>
            <person name="Nieduszynski C.A."/>
            <person name="Spatafora J.W."/>
            <person name="Friedman N."/>
            <person name="Dalgaard J.Z."/>
            <person name="Baumann P."/>
            <person name="Niki H."/>
            <person name="Regev A."/>
            <person name="Nusbaum C."/>
        </authorList>
    </citation>
    <scope>NUCLEOTIDE SEQUENCE [LARGE SCALE GENOMIC DNA]</scope>
    <source>
        <strain evidence="11">yFS275 / FY16936</strain>
    </source>
</reference>
<feature type="transmembrane region" description="Helical" evidence="8">
    <location>
        <begin position="162"/>
        <end position="182"/>
    </location>
</feature>
<comment type="similarity">
    <text evidence="2 7">Belongs to the major facilitator superfamily. Proton-dependent oligopeptide transporter (POT/PTR) (TC 2.A.17) family.</text>
</comment>
<dbReference type="InterPro" id="IPR000109">
    <property type="entry name" value="POT_fam"/>
</dbReference>
<dbReference type="GO" id="GO:0032153">
    <property type="term" value="C:cell division site"/>
    <property type="evidence" value="ECO:0007669"/>
    <property type="project" value="EnsemblFungi"/>
</dbReference>
<dbReference type="PANTHER" id="PTHR11654">
    <property type="entry name" value="OLIGOPEPTIDE TRANSPORTER-RELATED"/>
    <property type="match status" value="1"/>
</dbReference>
<keyword evidence="6 8" id="KW-0472">Membrane</keyword>
<dbReference type="OrthoDB" id="8904098at2759"/>
<dbReference type="JaponicusDB" id="SJAG_01983">
    <property type="gene designation" value="ptr2"/>
</dbReference>
<feature type="transmembrane region" description="Helical" evidence="8">
    <location>
        <begin position="402"/>
        <end position="426"/>
    </location>
</feature>
<feature type="transmembrane region" description="Helical" evidence="8">
    <location>
        <begin position="137"/>
        <end position="156"/>
    </location>
</feature>
<evidence type="ECO:0000256" key="1">
    <source>
        <dbReference type="ARBA" id="ARBA00004141"/>
    </source>
</evidence>
<evidence type="ECO:0000256" key="2">
    <source>
        <dbReference type="ARBA" id="ARBA00005982"/>
    </source>
</evidence>
<dbReference type="GO" id="GO:0071916">
    <property type="term" value="F:dipeptide transmembrane transporter activity"/>
    <property type="evidence" value="ECO:0000318"/>
    <property type="project" value="GO_Central"/>
</dbReference>
<evidence type="ECO:0000313" key="11">
    <source>
        <dbReference type="Proteomes" id="UP000001744"/>
    </source>
</evidence>
<protein>
    <submittedName>
        <fullName evidence="9">PTR family peptide transporter</fullName>
    </submittedName>
</protein>
<dbReference type="FunFam" id="1.20.1250.20:FF:000085">
    <property type="entry name" value="MFS peptide transporter Ptr2"/>
    <property type="match status" value="1"/>
</dbReference>
<dbReference type="Pfam" id="PF00854">
    <property type="entry name" value="PTR2"/>
    <property type="match status" value="1"/>
</dbReference>
<dbReference type="PROSITE" id="PS01023">
    <property type="entry name" value="PTR2_2"/>
    <property type="match status" value="1"/>
</dbReference>
<feature type="transmembrane region" description="Helical" evidence="8">
    <location>
        <begin position="546"/>
        <end position="567"/>
    </location>
</feature>
<keyword evidence="3 7" id="KW-0813">Transport</keyword>
<keyword evidence="4 7" id="KW-0812">Transmembrane</keyword>
<dbReference type="SUPFAM" id="SSF103473">
    <property type="entry name" value="MFS general substrate transporter"/>
    <property type="match status" value="1"/>
</dbReference>
<feature type="transmembrane region" description="Helical" evidence="8">
    <location>
        <begin position="280"/>
        <end position="299"/>
    </location>
</feature>
<dbReference type="GeneID" id="7049970"/>
<dbReference type="HOGENOM" id="CLU_004790_4_2_1"/>
<feature type="transmembrane region" description="Helical" evidence="8">
    <location>
        <begin position="438"/>
        <end position="461"/>
    </location>
</feature>
<evidence type="ECO:0000256" key="3">
    <source>
        <dbReference type="ARBA" id="ARBA00022448"/>
    </source>
</evidence>
<accession>B6JZE6</accession>
<dbReference type="GO" id="GO:0140206">
    <property type="term" value="P:dipeptide import across plasma membrane"/>
    <property type="evidence" value="ECO:0000318"/>
    <property type="project" value="GO_Central"/>
</dbReference>
<name>B6JZE6_SCHJY</name>
<dbReference type="RefSeq" id="XP_002173207.1">
    <property type="nucleotide sequence ID" value="XM_002173171.2"/>
</dbReference>
<dbReference type="OMA" id="QMMGVWF"/>
<keyword evidence="11" id="KW-1185">Reference proteome</keyword>
<dbReference type="eggNOG" id="KOG1237">
    <property type="taxonomic scope" value="Eukaryota"/>
</dbReference>
<evidence type="ECO:0000313" key="9">
    <source>
        <dbReference type="EMBL" id="EEB06914.1"/>
    </source>
</evidence>
<organism evidence="9 11">
    <name type="scientific">Schizosaccharomyces japonicus (strain yFS275 / FY16936)</name>
    <name type="common">Fission yeast</name>
    <dbReference type="NCBI Taxonomy" id="402676"/>
    <lineage>
        <taxon>Eukaryota</taxon>
        <taxon>Fungi</taxon>
        <taxon>Dikarya</taxon>
        <taxon>Ascomycota</taxon>
        <taxon>Taphrinomycotina</taxon>
        <taxon>Schizosaccharomycetes</taxon>
        <taxon>Schizosaccharomycetales</taxon>
        <taxon>Schizosaccharomycetaceae</taxon>
        <taxon>Schizosaccharomyces</taxon>
    </lineage>
</organism>
<feature type="transmembrane region" description="Helical" evidence="8">
    <location>
        <begin position="517"/>
        <end position="540"/>
    </location>
</feature>
<dbReference type="Gene3D" id="1.20.1250.20">
    <property type="entry name" value="MFS general substrate transporter like domains"/>
    <property type="match status" value="1"/>
</dbReference>
<feature type="transmembrane region" description="Helical" evidence="8">
    <location>
        <begin position="194"/>
        <end position="212"/>
    </location>
</feature>
<evidence type="ECO:0000256" key="5">
    <source>
        <dbReference type="ARBA" id="ARBA00022989"/>
    </source>
</evidence>
<dbReference type="GO" id="GO:0031520">
    <property type="term" value="C:plasma membrane of cell tip"/>
    <property type="evidence" value="ECO:0007669"/>
    <property type="project" value="EnsemblFungi"/>
</dbReference>
<comment type="subcellular location">
    <subcellularLocation>
        <location evidence="1 7">Membrane</location>
        <topology evidence="1 7">Multi-pass membrane protein</topology>
    </subcellularLocation>
</comment>
<evidence type="ECO:0000256" key="8">
    <source>
        <dbReference type="SAM" id="Phobius"/>
    </source>
</evidence>
<dbReference type="STRING" id="402676.B6JZE6"/>
<dbReference type="AlphaFoldDB" id="B6JZE6"/>
<keyword evidence="5 8" id="KW-1133">Transmembrane helix</keyword>
<sequence>MSVRNSYGDTEIIAIQTSSDDTAVLGSTETAKDKKSLDVEQVVVSLNDASTDKSSQLAKKGDKSSQYFLEPTDEELANLPRVRSNVSLSAWLVVIVELCERFAYYGLTGPFQDYMQYGPNDSTRGALNLGQSGATGLSNFFTFWCYVTPILGAILADQYWGRYNTILISAVVYFIGILILTCTSLPSLIRKGKCLGGFVVALIVIGLGTGGIKSNVSPMVAEQVPRHPPYVKEDSATGRRVIVDHTATVSHVYMVFYWCINVGSLSVIATTTLESKRGFVYAFLLCLCVFVLPIFVLVVSKKKYTHRPPQGSVILRAMQALFLAMENKFSLKAIRPSFPQTRGHAHLKENWDDVFVDELARALQACKTFLFFPIYWVCYGQMTNNLVSQASRMQTNGVPNDLLQAFDSIALIIFIPVCDSLVYPVLRRFHIPFGPIARITAGFFFAAASMIYAACIQHKIYSTGPCYKTFTDSCSYNYVNVWLQIPAYVLIAFSEIFASITGLEYAYTKAPVSMKSFIMSLFLFTNAFGSILSICISSTAVDPKLVGMYTGIGITAFVTGIIFWFCFHHYDRLEDSLNALDCKRDQLDHSQPTDCEKQAASLPAHSLEQTNTN</sequence>